<gene>
    <name evidence="1" type="ORF">IAA72_10290</name>
</gene>
<sequence>MIPESILNSFPEEKRKALSEAFDNGLNAMMIGSYPVLYFGNLPDARNVLISSFSHSGECVYSELYVSALEASLMGYGIITEADHGGMSSVLRGAEDGNGKLFLVSALGIATYREKYREKMIRIMLTGGAVLSTTLDGYDRRGARELSAYLASEALIAVGGDKGRDDSIVQMFLDSGKDAAIVRSSLTSPAGRSLFLSGCPVVSSFSQALESPSVIVYESEGGRFSFMGKEYDACTIH</sequence>
<dbReference type="EMBL" id="JADIMF010000165">
    <property type="protein sequence ID" value="MBO8470154.1"/>
    <property type="molecule type" value="Genomic_DNA"/>
</dbReference>
<reference evidence="1" key="2">
    <citation type="journal article" date="2021" name="PeerJ">
        <title>Extensive microbial diversity within the chicken gut microbiome revealed by metagenomics and culture.</title>
        <authorList>
            <person name="Gilroy R."/>
            <person name="Ravi A."/>
            <person name="Getino M."/>
            <person name="Pursley I."/>
            <person name="Horton D.L."/>
            <person name="Alikhan N.F."/>
            <person name="Baker D."/>
            <person name="Gharbi K."/>
            <person name="Hall N."/>
            <person name="Watson M."/>
            <person name="Adriaenssens E.M."/>
            <person name="Foster-Nyarko E."/>
            <person name="Jarju S."/>
            <person name="Secka A."/>
            <person name="Antonio M."/>
            <person name="Oren A."/>
            <person name="Chaudhuri R.R."/>
            <person name="La Ragione R."/>
            <person name="Hildebrand F."/>
            <person name="Pallen M.J."/>
        </authorList>
    </citation>
    <scope>NUCLEOTIDE SEQUENCE</scope>
    <source>
        <strain evidence="1">14700</strain>
    </source>
</reference>
<proteinExistence type="predicted"/>
<accession>A0A9D9IE75</accession>
<name>A0A9D9IE75_9SPIO</name>
<protein>
    <submittedName>
        <fullName evidence="1">Uncharacterized protein</fullName>
    </submittedName>
</protein>
<dbReference type="AlphaFoldDB" id="A0A9D9IE75"/>
<evidence type="ECO:0000313" key="2">
    <source>
        <dbReference type="Proteomes" id="UP000810292"/>
    </source>
</evidence>
<organism evidence="1 2">
    <name type="scientific">Candidatus Ornithospirochaeta stercoravium</name>
    <dbReference type="NCBI Taxonomy" id="2840897"/>
    <lineage>
        <taxon>Bacteria</taxon>
        <taxon>Pseudomonadati</taxon>
        <taxon>Spirochaetota</taxon>
        <taxon>Spirochaetia</taxon>
        <taxon>Spirochaetales</taxon>
        <taxon>Spirochaetaceae</taxon>
        <taxon>Spirochaetaceae incertae sedis</taxon>
        <taxon>Candidatus Ornithospirochaeta</taxon>
    </lineage>
</organism>
<comment type="caution">
    <text evidence="1">The sequence shown here is derived from an EMBL/GenBank/DDBJ whole genome shotgun (WGS) entry which is preliminary data.</text>
</comment>
<reference evidence="1" key="1">
    <citation type="submission" date="2020-10" db="EMBL/GenBank/DDBJ databases">
        <authorList>
            <person name="Gilroy R."/>
        </authorList>
    </citation>
    <scope>NUCLEOTIDE SEQUENCE</scope>
    <source>
        <strain evidence="1">14700</strain>
    </source>
</reference>
<evidence type="ECO:0000313" key="1">
    <source>
        <dbReference type="EMBL" id="MBO8470154.1"/>
    </source>
</evidence>
<dbReference type="Proteomes" id="UP000810292">
    <property type="component" value="Unassembled WGS sequence"/>
</dbReference>